<accession>G2SM43</accession>
<evidence type="ECO:0000313" key="1">
    <source>
        <dbReference type="EMBL" id="AEN79030.1"/>
    </source>
</evidence>
<protein>
    <submittedName>
        <fullName evidence="1">Uncharacterized protein</fullName>
    </submittedName>
</protein>
<organism evidence="1 2">
    <name type="scientific">Ligilactobacillus ruminis (strain ATCC 27782 / RF3)</name>
    <name type="common">Lactobacillus ruminis</name>
    <dbReference type="NCBI Taxonomy" id="1069534"/>
    <lineage>
        <taxon>Bacteria</taxon>
        <taxon>Bacillati</taxon>
        <taxon>Bacillota</taxon>
        <taxon>Bacilli</taxon>
        <taxon>Lactobacillales</taxon>
        <taxon>Lactobacillaceae</taxon>
        <taxon>Ligilactobacillus</taxon>
    </lineage>
</organism>
<dbReference type="Proteomes" id="UP000001279">
    <property type="component" value="Chromosome"/>
</dbReference>
<evidence type="ECO:0000313" key="2">
    <source>
        <dbReference type="Proteomes" id="UP000001279"/>
    </source>
</evidence>
<keyword evidence="2" id="KW-1185">Reference proteome</keyword>
<dbReference type="KEGG" id="lrm:LRC_17990"/>
<gene>
    <name evidence="1" type="ordered locus">LRC_17990</name>
</gene>
<dbReference type="AlphaFoldDB" id="G2SM43"/>
<dbReference type="STRING" id="1069534.LRC_17990"/>
<proteinExistence type="predicted"/>
<sequence>MLLTSIFCCHEYQDHIRQSGSMYLAKSLDFTGKSQKSTICP</sequence>
<dbReference type="EMBL" id="CP003032">
    <property type="protein sequence ID" value="AEN79030.1"/>
    <property type="molecule type" value="Genomic_DNA"/>
</dbReference>
<dbReference type="PATRIC" id="fig|1069534.5.peg.1917"/>
<name>G2SM43_LIGR2</name>
<dbReference type="HOGENOM" id="CLU_3272039_0_0_9"/>
<reference evidence="1 2" key="1">
    <citation type="journal article" date="2011" name="Microb. Cell Fact.">
        <title>Genome sequences and comparative genomics of two Lactobacillus ruminis strains from the bovine and human intestinal tracts.</title>
        <authorList>
            <person name="Forde B.M."/>
            <person name="Neville B.A."/>
            <person name="O'Donnell M.M."/>
            <person name="Riboulet-Bisson E."/>
            <person name="Claesson M.J."/>
            <person name="Coghlan A."/>
            <person name="Ross R.P."/>
            <person name="O'Toole P.W."/>
        </authorList>
    </citation>
    <scope>NUCLEOTIDE SEQUENCE [LARGE SCALE GENOMIC DNA]</scope>
    <source>
        <strain evidence="2">ATCC 27782 / RF3</strain>
    </source>
</reference>